<dbReference type="EMBL" id="HBUE01005257">
    <property type="protein sequence ID" value="CAG6445639.1"/>
    <property type="molecule type" value="Transcribed_RNA"/>
</dbReference>
<dbReference type="EMBL" id="HBUE01005256">
    <property type="protein sequence ID" value="CAG6445638.1"/>
    <property type="molecule type" value="Transcribed_RNA"/>
</dbReference>
<dbReference type="EMBL" id="HBUE01259135">
    <property type="protein sequence ID" value="CAG6558149.1"/>
    <property type="molecule type" value="Transcribed_RNA"/>
</dbReference>
<dbReference type="EMBL" id="HBUE01005255">
    <property type="protein sequence ID" value="CAG6445637.1"/>
    <property type="molecule type" value="Transcribed_RNA"/>
</dbReference>
<dbReference type="EMBL" id="HBUE01154079">
    <property type="protein sequence ID" value="CAG6506823.1"/>
    <property type="molecule type" value="Transcribed_RNA"/>
</dbReference>
<dbReference type="EMBL" id="HBUE01259130">
    <property type="protein sequence ID" value="CAG6558143.1"/>
    <property type="molecule type" value="Transcribed_RNA"/>
</dbReference>
<dbReference type="EMBL" id="HBUE01005254">
    <property type="protein sequence ID" value="CAG6445636.1"/>
    <property type="molecule type" value="Transcribed_RNA"/>
</dbReference>
<sequence>MRQTNSRPRINSRWHRDRWDGLQQTALLVQLRLHSTVEIFSFHQHLHVLLLPLLLRISLPLRTFFFCFTFHHFHIQVIFFGQQLNLDSHRTELVERLVQAF</sequence>
<dbReference type="EMBL" id="HBUE01259134">
    <property type="protein sequence ID" value="CAG6558147.1"/>
    <property type="molecule type" value="Transcribed_RNA"/>
</dbReference>
<proteinExistence type="predicted"/>
<organism evidence="1">
    <name type="scientific">Culex pipiens</name>
    <name type="common">House mosquito</name>
    <dbReference type="NCBI Taxonomy" id="7175"/>
    <lineage>
        <taxon>Eukaryota</taxon>
        <taxon>Metazoa</taxon>
        <taxon>Ecdysozoa</taxon>
        <taxon>Arthropoda</taxon>
        <taxon>Hexapoda</taxon>
        <taxon>Insecta</taxon>
        <taxon>Pterygota</taxon>
        <taxon>Neoptera</taxon>
        <taxon>Endopterygota</taxon>
        <taxon>Diptera</taxon>
        <taxon>Nematocera</taxon>
        <taxon>Culicoidea</taxon>
        <taxon>Culicidae</taxon>
        <taxon>Culicinae</taxon>
        <taxon>Culicini</taxon>
        <taxon>Culex</taxon>
        <taxon>Culex</taxon>
    </lineage>
</organism>
<dbReference type="EMBL" id="HBUE01005258">
    <property type="protein sequence ID" value="CAG6445640.1"/>
    <property type="molecule type" value="Transcribed_RNA"/>
</dbReference>
<name>A0A8D8IPB8_CULPI</name>
<dbReference type="EMBL" id="HBUE01154075">
    <property type="protein sequence ID" value="CAG6506819.1"/>
    <property type="molecule type" value="Transcribed_RNA"/>
</dbReference>
<dbReference type="AlphaFoldDB" id="A0A8D8IPB8"/>
<reference evidence="1" key="1">
    <citation type="submission" date="2021-05" db="EMBL/GenBank/DDBJ databases">
        <authorList>
            <person name="Alioto T."/>
            <person name="Alioto T."/>
            <person name="Gomez Garrido J."/>
        </authorList>
    </citation>
    <scope>NUCLEOTIDE SEQUENCE</scope>
</reference>
<evidence type="ECO:0000313" key="1">
    <source>
        <dbReference type="EMBL" id="CAG6558149.1"/>
    </source>
</evidence>
<accession>A0A8D8IPB8</accession>
<protein>
    <submittedName>
        <fullName evidence="1">(northern house mosquito) hypothetical protein</fullName>
    </submittedName>
</protein>
<dbReference type="EMBL" id="HBUE01154073">
    <property type="protein sequence ID" value="CAG6506816.1"/>
    <property type="molecule type" value="Transcribed_RNA"/>
</dbReference>
<dbReference type="EMBL" id="HBUE01154080">
    <property type="protein sequence ID" value="CAG6506825.1"/>
    <property type="molecule type" value="Transcribed_RNA"/>
</dbReference>
<dbReference type="EMBL" id="HBUE01259128">
    <property type="protein sequence ID" value="CAG6558140.1"/>
    <property type="molecule type" value="Transcribed_RNA"/>
</dbReference>
<dbReference type="EMBL" id="HBUE01005259">
    <property type="protein sequence ID" value="CAG6445641.1"/>
    <property type="molecule type" value="Transcribed_RNA"/>
</dbReference>